<keyword evidence="4" id="KW-1185">Reference proteome</keyword>
<accession>A0A1B7LZ17</accession>
<dbReference type="STRING" id="1837282.A6F49_11845"/>
<proteinExistence type="predicted"/>
<reference evidence="3 4" key="1">
    <citation type="submission" date="2016-04" db="EMBL/GenBank/DDBJ databases">
        <title>First whole genome shotgun sequence of the bacterium Enteractinococcus sp. strain UASWS1574.</title>
        <authorList>
            <person name="Crovadore J."/>
            <person name="Chablais R."/>
            <person name="Lefort F."/>
        </authorList>
    </citation>
    <scope>NUCLEOTIDE SEQUENCE [LARGE SCALE GENOMIC DNA]</scope>
    <source>
        <strain evidence="3 4">UASWS1574</strain>
    </source>
</reference>
<protein>
    <recommendedName>
        <fullName evidence="5">Intracellular proteinase inhibitor BsuPI domain-containing protein</fullName>
    </recommendedName>
</protein>
<feature type="compositionally biased region" description="Low complexity" evidence="1">
    <location>
        <begin position="68"/>
        <end position="78"/>
    </location>
</feature>
<dbReference type="AlphaFoldDB" id="A0A1B7LZ17"/>
<feature type="compositionally biased region" description="Acidic residues" evidence="1">
    <location>
        <begin position="79"/>
        <end position="89"/>
    </location>
</feature>
<comment type="caution">
    <text evidence="3">The sequence shown here is derived from an EMBL/GenBank/DDBJ whole genome shotgun (WGS) entry which is preliminary data.</text>
</comment>
<organism evidence="3 4">
    <name type="scientific">Enteractinococcus helveticum</name>
    <dbReference type="NCBI Taxonomy" id="1837282"/>
    <lineage>
        <taxon>Bacteria</taxon>
        <taxon>Bacillati</taxon>
        <taxon>Actinomycetota</taxon>
        <taxon>Actinomycetes</taxon>
        <taxon>Micrococcales</taxon>
        <taxon>Micrococcaceae</taxon>
    </lineage>
</organism>
<evidence type="ECO:0000256" key="1">
    <source>
        <dbReference type="SAM" id="MobiDB-lite"/>
    </source>
</evidence>
<dbReference type="Proteomes" id="UP000078292">
    <property type="component" value="Unassembled WGS sequence"/>
</dbReference>
<keyword evidence="2" id="KW-0812">Transmembrane</keyword>
<name>A0A1B7LZ17_9MICC</name>
<evidence type="ECO:0000313" key="4">
    <source>
        <dbReference type="Proteomes" id="UP000078292"/>
    </source>
</evidence>
<keyword evidence="2" id="KW-0472">Membrane</keyword>
<feature type="region of interest" description="Disordered" evidence="1">
    <location>
        <begin position="1"/>
        <end position="22"/>
    </location>
</feature>
<feature type="compositionally biased region" description="Polar residues" evidence="1">
    <location>
        <begin position="98"/>
        <end position="107"/>
    </location>
</feature>
<evidence type="ECO:0008006" key="5">
    <source>
        <dbReference type="Google" id="ProtNLM"/>
    </source>
</evidence>
<dbReference type="EMBL" id="LXEY01000019">
    <property type="protein sequence ID" value="OAV60632.1"/>
    <property type="molecule type" value="Genomic_DNA"/>
</dbReference>
<feature type="transmembrane region" description="Helical" evidence="2">
    <location>
        <begin position="32"/>
        <end position="57"/>
    </location>
</feature>
<feature type="region of interest" description="Disordered" evidence="1">
    <location>
        <begin position="64"/>
        <end position="112"/>
    </location>
</feature>
<gene>
    <name evidence="3" type="ORF">A6F49_11845</name>
</gene>
<evidence type="ECO:0000313" key="3">
    <source>
        <dbReference type="EMBL" id="OAV60632.1"/>
    </source>
</evidence>
<evidence type="ECO:0000256" key="2">
    <source>
        <dbReference type="SAM" id="Phobius"/>
    </source>
</evidence>
<keyword evidence="2" id="KW-1133">Transmembrane helix</keyword>
<sequence length="221" mass="24526">MAKLGIMSDQQLPPQQPRPRKIPPHILRRRRIVAVIILLILLALIGWGIWALIGLFLPDDDDQATPQPTVTETASPSPEESEEHDDEQSADACDPQMLTVTGGTDQDSYGPDEIPEFTLTVTHDGDVLCDASLGSDQQSFVVEDADGEFVFSTRACQVDPQEQIVEMEPGQSEEVTFEWERVGTDEDCETIIDEVEPGEYQLVVAMGEREAEPVTFELEED</sequence>